<proteinExistence type="predicted"/>
<dbReference type="PROSITE" id="PS50994">
    <property type="entry name" value="INTEGRASE"/>
    <property type="match status" value="1"/>
</dbReference>
<feature type="region of interest" description="Disordered" evidence="2">
    <location>
        <begin position="1113"/>
        <end position="1148"/>
    </location>
</feature>
<dbReference type="FunFam" id="3.30.420.10:FF:000032">
    <property type="entry name" value="Retrovirus-related Pol polyprotein from transposon 297-like Protein"/>
    <property type="match status" value="1"/>
</dbReference>
<dbReference type="Gene3D" id="2.40.70.10">
    <property type="entry name" value="Acid Proteases"/>
    <property type="match status" value="1"/>
</dbReference>
<dbReference type="AlphaFoldDB" id="A0AA47N2F9"/>
<dbReference type="Pfam" id="PF00665">
    <property type="entry name" value="rve"/>
    <property type="match status" value="1"/>
</dbReference>
<organism evidence="4 5">
    <name type="scientific">Merluccius polli</name>
    <name type="common">Benguela hake</name>
    <name type="synonym">Merluccius cadenati</name>
    <dbReference type="NCBI Taxonomy" id="89951"/>
    <lineage>
        <taxon>Eukaryota</taxon>
        <taxon>Metazoa</taxon>
        <taxon>Chordata</taxon>
        <taxon>Craniata</taxon>
        <taxon>Vertebrata</taxon>
        <taxon>Euteleostomi</taxon>
        <taxon>Actinopterygii</taxon>
        <taxon>Neopterygii</taxon>
        <taxon>Teleostei</taxon>
        <taxon>Neoteleostei</taxon>
        <taxon>Acanthomorphata</taxon>
        <taxon>Zeiogadaria</taxon>
        <taxon>Gadariae</taxon>
        <taxon>Gadiformes</taxon>
        <taxon>Gadoidei</taxon>
        <taxon>Merlucciidae</taxon>
        <taxon>Merluccius</taxon>
    </lineage>
</organism>
<dbReference type="Gene3D" id="1.10.340.70">
    <property type="match status" value="1"/>
</dbReference>
<feature type="domain" description="Integrase catalytic" evidence="3">
    <location>
        <begin position="759"/>
        <end position="917"/>
    </location>
</feature>
<comment type="caution">
    <text evidence="4">The sequence shown here is derived from an EMBL/GenBank/DDBJ whole genome shotgun (WGS) entry which is preliminary data.</text>
</comment>
<reference evidence="4" key="1">
    <citation type="journal article" date="2023" name="Front. Mar. Sci.">
        <title>A new Merluccius polli reference genome to investigate the effects of global change in West African waters.</title>
        <authorList>
            <person name="Mateo J.L."/>
            <person name="Blanco-Fernandez C."/>
            <person name="Garcia-Vazquez E."/>
            <person name="Machado-Schiaffino G."/>
        </authorList>
    </citation>
    <scope>NUCLEOTIDE SEQUENCE</scope>
    <source>
        <strain evidence="4">C29</strain>
        <tissue evidence="4">Fin</tissue>
    </source>
</reference>
<dbReference type="GO" id="GO:0003676">
    <property type="term" value="F:nucleic acid binding"/>
    <property type="evidence" value="ECO:0007669"/>
    <property type="project" value="InterPro"/>
</dbReference>
<dbReference type="InterPro" id="IPR050951">
    <property type="entry name" value="Retrovirus_Pol_polyprotein"/>
</dbReference>
<gene>
    <name evidence="4" type="primary">POL_3</name>
    <name evidence="4" type="ORF">N1851_008488</name>
</gene>
<dbReference type="EMBL" id="JAOPHQ010001491">
    <property type="protein sequence ID" value="KAK0150416.1"/>
    <property type="molecule type" value="Genomic_DNA"/>
</dbReference>
<dbReference type="Proteomes" id="UP001174136">
    <property type="component" value="Unassembled WGS sequence"/>
</dbReference>
<protein>
    <recommendedName>
        <fullName evidence="1">Gypsy retrotransposon integrase-like protein 1</fullName>
    </recommendedName>
</protein>
<feature type="region of interest" description="Disordered" evidence="2">
    <location>
        <begin position="1050"/>
        <end position="1071"/>
    </location>
</feature>
<dbReference type="InterPro" id="IPR021109">
    <property type="entry name" value="Peptidase_aspartic_dom_sf"/>
</dbReference>
<dbReference type="InterPro" id="IPR041588">
    <property type="entry name" value="Integrase_H2C2"/>
</dbReference>
<dbReference type="PANTHER" id="PTHR37984">
    <property type="entry name" value="PROTEIN CBG26694"/>
    <property type="match status" value="1"/>
</dbReference>
<name>A0AA47N2F9_MERPO</name>
<evidence type="ECO:0000313" key="5">
    <source>
        <dbReference type="Proteomes" id="UP001174136"/>
    </source>
</evidence>
<dbReference type="Gene3D" id="3.30.420.10">
    <property type="entry name" value="Ribonuclease H-like superfamily/Ribonuclease H"/>
    <property type="match status" value="1"/>
</dbReference>
<accession>A0AA47N2F9</accession>
<sequence length="1186" mass="131504">MASGRDFFGNVTPYVGRGRGRGLLVYAGEEVKKLAFTDIPQHSVGSTSLSQTLPPHFSDSEEHAQAKTGHVVTSPVGPISSTPIVSVSGNDPAADLRDLITELGNQIGDSIASRLFAPSPPVLPSFVPVSPVVGGDNPGSSTLDLSRVNVVVRHDVREPAVFRGEASDKCTVQEWIELMEVYLRKRNCLASDQPEEILSHLMGKAKKIVKVGLKSNLTPDSAVHPEMIYEILRRYFSESPASCLPLADFYATQPSMGKLNHPHVGGNSVGAFSQSLSLEDDMLSIYEESCKSAPSGRVVICQNVHKLAKSDSLFYTDVVVKNQVSLHALIDSGSMACTMNEEAEQKLRSAGLCSQGSEMNTDIVLVGCGGVQVTPKCVFQLEMSVYGQEVSVPTLIVPGQHDQLILGSNVIKHLICQLKQTPSYWRVMNKPESTDDSEVGHFLNMISGVNRWKGKVIPDIIGTAKLTQAVTLLPRHEHLVWARLPVSAPVSEGSAVLVDAPRSQSHKKNIMVGRAVATMSGDRWVPVKIINPSDKPVTLRRNAKEVFRFSANQQGVGCCSHITTLGHHSLDTDEVKAVLEGHVEWEMGPKGRAISWLAQDVQQLIPAGQSPLPVFPIKELQDKQQQDSVLSRVFFFVTRGRRPSRRERAHETGRVLKMLKQWDKFKLLDGLLYRVSKDPLTGKKRFQYVVAASLIKQVLQGIHDDAGHQGQYRTLYLARQRFFWTDMERDVREYVKTCKRCVVSKTPEPEARAPLESIRTSSPLELVCMDFWSAEDCKGKSVDVLVVTDHFTKMAHAYLCRDQSAKQVARQLWDKYFCVYGFPERIHSDQGANFESELIRELLQVAGVNKSRTTAYHPMGNGNVERFNRTLGSMIRTLPPRSKQKWPQMLQTLTFAYNCTAHESTGYAPFYLMYGRVPRLPIDVMFQSAERDCDLADYDQYVAKMRQDLKEAIATAQVNALTSQERQVQLYNRNMKGNVIVEGDRVLLANKGERGRRKLATSGGPFHTCHTYRVRNTSNEQEKVVHRNLLLLANFLPIEIDKEVDESILSESCESGNEQDDSPSDESHVLGSGLDKSVWTASWVAEASASNKLPEHSQVQDTDLAVQFNTGETGELSNSLSQSRVSASESADQGSEASVQLSIGSSPSSRVSRVRTRVGRIVKPVNRLIQNLTQQDAQHTIVQFIV</sequence>
<evidence type="ECO:0000313" key="4">
    <source>
        <dbReference type="EMBL" id="KAK0150416.1"/>
    </source>
</evidence>
<feature type="region of interest" description="Disordered" evidence="2">
    <location>
        <begin position="47"/>
        <end position="75"/>
    </location>
</feature>
<dbReference type="SUPFAM" id="SSF53098">
    <property type="entry name" value="Ribonuclease H-like"/>
    <property type="match status" value="1"/>
</dbReference>
<dbReference type="PANTHER" id="PTHR37984:SF15">
    <property type="entry name" value="INTEGRASE CATALYTIC DOMAIN-CONTAINING PROTEIN"/>
    <property type="match status" value="1"/>
</dbReference>
<keyword evidence="5" id="KW-1185">Reference proteome</keyword>
<evidence type="ECO:0000256" key="2">
    <source>
        <dbReference type="SAM" id="MobiDB-lite"/>
    </source>
</evidence>
<dbReference type="InterPro" id="IPR036397">
    <property type="entry name" value="RNaseH_sf"/>
</dbReference>
<dbReference type="InterPro" id="IPR012337">
    <property type="entry name" value="RNaseH-like_sf"/>
</dbReference>
<dbReference type="GO" id="GO:0015074">
    <property type="term" value="P:DNA integration"/>
    <property type="evidence" value="ECO:0007669"/>
    <property type="project" value="InterPro"/>
</dbReference>
<dbReference type="FunFam" id="1.10.340.70:FF:000001">
    <property type="entry name" value="Retrovirus-related Pol polyprotein from transposon gypsy-like Protein"/>
    <property type="match status" value="1"/>
</dbReference>
<feature type="compositionally biased region" description="Polar residues" evidence="2">
    <location>
        <begin position="1113"/>
        <end position="1141"/>
    </location>
</feature>
<dbReference type="InterPro" id="IPR001584">
    <property type="entry name" value="Integrase_cat-core"/>
</dbReference>
<dbReference type="Pfam" id="PF17921">
    <property type="entry name" value="Integrase_H2C2"/>
    <property type="match status" value="1"/>
</dbReference>
<evidence type="ECO:0000256" key="1">
    <source>
        <dbReference type="ARBA" id="ARBA00039658"/>
    </source>
</evidence>
<evidence type="ECO:0000259" key="3">
    <source>
        <dbReference type="PROSITE" id="PS50994"/>
    </source>
</evidence>